<reference evidence="2" key="1">
    <citation type="journal article" date="2021" name="PeerJ">
        <title>Extensive microbial diversity within the chicken gut microbiome revealed by metagenomics and culture.</title>
        <authorList>
            <person name="Gilroy R."/>
            <person name="Ravi A."/>
            <person name="Getino M."/>
            <person name="Pursley I."/>
            <person name="Horton D.L."/>
            <person name="Alikhan N.F."/>
            <person name="Baker D."/>
            <person name="Gharbi K."/>
            <person name="Hall N."/>
            <person name="Watson M."/>
            <person name="Adriaenssens E.M."/>
            <person name="Foster-Nyarko E."/>
            <person name="Jarju S."/>
            <person name="Secka A."/>
            <person name="Antonio M."/>
            <person name="Oren A."/>
            <person name="Chaudhuri R.R."/>
            <person name="La Ragione R."/>
            <person name="Hildebrand F."/>
            <person name="Pallen M.J."/>
        </authorList>
    </citation>
    <scope>NUCLEOTIDE SEQUENCE</scope>
    <source>
        <strain evidence="2">ChiGjej1B1-14440</strain>
    </source>
</reference>
<dbReference type="PANTHER" id="PTHR36718">
    <property type="entry name" value="OS05G0435400 PROTEIN"/>
    <property type="match status" value="1"/>
</dbReference>
<organism evidence="2 3">
    <name type="scientific">Candidatus Erysipelatoclostridium merdavium</name>
    <dbReference type="NCBI Taxonomy" id="2838566"/>
    <lineage>
        <taxon>Bacteria</taxon>
        <taxon>Bacillati</taxon>
        <taxon>Bacillota</taxon>
        <taxon>Erysipelotrichia</taxon>
        <taxon>Erysipelotrichales</taxon>
        <taxon>Erysipelotrichales incertae sedis</taxon>
    </lineage>
</organism>
<evidence type="ECO:0000313" key="3">
    <source>
        <dbReference type="Proteomes" id="UP000886724"/>
    </source>
</evidence>
<comment type="caution">
    <text evidence="2">The sequence shown here is derived from an EMBL/GenBank/DDBJ whole genome shotgun (WGS) entry which is preliminary data.</text>
</comment>
<protein>
    <submittedName>
        <fullName evidence="2">Zinc ribbon domain-containing protein</fullName>
    </submittedName>
</protein>
<dbReference type="AlphaFoldDB" id="A0A9D2BNW2"/>
<dbReference type="InterPro" id="IPR053281">
    <property type="entry name" value="Double_zinc_ribbon"/>
</dbReference>
<dbReference type="InterPro" id="IPR025874">
    <property type="entry name" value="DZR"/>
</dbReference>
<gene>
    <name evidence="2" type="ORF">H9980_10480</name>
</gene>
<evidence type="ECO:0000313" key="2">
    <source>
        <dbReference type="EMBL" id="HIX82377.1"/>
    </source>
</evidence>
<sequence>MYEDDKVLDELYRELGKAYYEGAFEDPLPQLLPLFDQITEHLNQKNVVEEQEPVVEEVEKPEEPVETKEENNNTGLKCPVCGAAITDKQAFCISCGTNLKELATAKEEPAIKVEEKVSESCPYCGAPINPNQKFCIQCGKSLEKPVERFSFDDPKPVQDPIEPDPVTPTCPNCGATVKIGQKFCTKCGSSIPQNNNNQNVPPVMPAQCPKCGKPLDPNDRFCTSCGTKIR</sequence>
<evidence type="ECO:0000259" key="1">
    <source>
        <dbReference type="Pfam" id="PF12773"/>
    </source>
</evidence>
<dbReference type="Proteomes" id="UP000886724">
    <property type="component" value="Unassembled WGS sequence"/>
</dbReference>
<proteinExistence type="predicted"/>
<dbReference type="EMBL" id="DXET01000228">
    <property type="protein sequence ID" value="HIX82377.1"/>
    <property type="molecule type" value="Genomic_DNA"/>
</dbReference>
<reference evidence="2" key="2">
    <citation type="submission" date="2021-04" db="EMBL/GenBank/DDBJ databases">
        <authorList>
            <person name="Gilroy R."/>
        </authorList>
    </citation>
    <scope>NUCLEOTIDE SEQUENCE</scope>
    <source>
        <strain evidence="2">ChiGjej1B1-14440</strain>
    </source>
</reference>
<dbReference type="Pfam" id="PF12773">
    <property type="entry name" value="DZR"/>
    <property type="match status" value="2"/>
</dbReference>
<accession>A0A9D2BNW2</accession>
<name>A0A9D2BNW2_9FIRM</name>
<dbReference type="PANTHER" id="PTHR36718:SF1">
    <property type="entry name" value="DOUBLE ZINC RIBBON PROTEIN MJ0416"/>
    <property type="match status" value="1"/>
</dbReference>
<feature type="domain" description="DZANK-type" evidence="1">
    <location>
        <begin position="78"/>
        <end position="139"/>
    </location>
</feature>
<feature type="domain" description="DZANK-type" evidence="1">
    <location>
        <begin position="170"/>
        <end position="226"/>
    </location>
</feature>